<dbReference type="GO" id="GO:0051301">
    <property type="term" value="P:cell division"/>
    <property type="evidence" value="ECO:0007669"/>
    <property type="project" value="UniProtKB-KW"/>
</dbReference>
<keyword evidence="1" id="KW-1003">Cell membrane</keyword>
<dbReference type="GO" id="GO:0032153">
    <property type="term" value="C:cell division site"/>
    <property type="evidence" value="ECO:0007669"/>
    <property type="project" value="TreeGrafter"/>
</dbReference>
<dbReference type="CDD" id="cd24048">
    <property type="entry name" value="ASKHA_NBD_FtsA"/>
    <property type="match status" value="1"/>
</dbReference>
<evidence type="ECO:0000256" key="2">
    <source>
        <dbReference type="ARBA" id="ARBA00022618"/>
    </source>
</evidence>
<evidence type="ECO:0000256" key="1">
    <source>
        <dbReference type="ARBA" id="ARBA00022475"/>
    </source>
</evidence>
<dbReference type="Pfam" id="PF02491">
    <property type="entry name" value="SHS2_FTSA"/>
    <property type="match status" value="1"/>
</dbReference>
<dbReference type="Gene3D" id="3.30.420.40">
    <property type="match status" value="1"/>
</dbReference>
<protein>
    <recommendedName>
        <fullName evidence="6">SHS2 domain-containing protein</fullName>
    </recommendedName>
</protein>
<dbReference type="InterPro" id="IPR043129">
    <property type="entry name" value="ATPase_NBD"/>
</dbReference>
<dbReference type="GO" id="GO:0009898">
    <property type="term" value="C:cytoplasmic side of plasma membrane"/>
    <property type="evidence" value="ECO:0007669"/>
    <property type="project" value="TreeGrafter"/>
</dbReference>
<keyword evidence="3" id="KW-0472">Membrane</keyword>
<dbReference type="Pfam" id="PF14450">
    <property type="entry name" value="FtsA"/>
    <property type="match status" value="1"/>
</dbReference>
<dbReference type="InterPro" id="IPR003494">
    <property type="entry name" value="SHS2_FtsA"/>
</dbReference>
<dbReference type="SUPFAM" id="SSF53067">
    <property type="entry name" value="Actin-like ATPase domain"/>
    <property type="match status" value="2"/>
</dbReference>
<feature type="region of interest" description="Disordered" evidence="5">
    <location>
        <begin position="264"/>
        <end position="296"/>
    </location>
</feature>
<evidence type="ECO:0000256" key="5">
    <source>
        <dbReference type="SAM" id="MobiDB-lite"/>
    </source>
</evidence>
<proteinExistence type="predicted"/>
<dbReference type="Gene3D" id="3.30.1490.110">
    <property type="match status" value="1"/>
</dbReference>
<dbReference type="SMART" id="SM00842">
    <property type="entry name" value="FtsA"/>
    <property type="match status" value="1"/>
</dbReference>
<dbReference type="EMBL" id="BKCN01000007">
    <property type="protein sequence ID" value="GER04007.1"/>
    <property type="molecule type" value="Genomic_DNA"/>
</dbReference>
<dbReference type="InterPro" id="IPR020823">
    <property type="entry name" value="Cell_div_FtsA"/>
</dbReference>
<dbReference type="Proteomes" id="UP000324996">
    <property type="component" value="Unassembled WGS sequence"/>
</dbReference>
<comment type="caution">
    <text evidence="7">The sequence shown here is derived from an EMBL/GenBank/DDBJ whole genome shotgun (WGS) entry which is preliminary data.</text>
</comment>
<sequence length="296" mass="30714">MSADRQGLIAALDVGSSKVGCFIARMDPQQGLTILGVGHRLCVGVKGGAVVDIIEAERAIRAAVQQAETLAGETVESVIVSFSAGQLQSQVIEVDVAIDGHRVEEADIARVLAEARAAIDPGDRVVIHAFPACFGIDGSYGVRAPVGMYGDRLAVTMHVVSAAAGPVRNLESAIQKAHLTVSRFVAGPYASGLATLVEDERDLGAAVVDLGAGSTQIAVFAAGAMVHLDIVPLGAGHVTQDIARGLITPLDHAERLKTVHGNAIQSAQDDREDITVPQMGETEFDEDGASQISRSA</sequence>
<organism evidence="7 8">
    <name type="scientific">Iodidimonas nitroreducens</name>
    <dbReference type="NCBI Taxonomy" id="1236968"/>
    <lineage>
        <taxon>Bacteria</taxon>
        <taxon>Pseudomonadati</taxon>
        <taxon>Pseudomonadota</taxon>
        <taxon>Alphaproteobacteria</taxon>
        <taxon>Iodidimonadales</taxon>
        <taxon>Iodidimonadaceae</taxon>
        <taxon>Iodidimonas</taxon>
    </lineage>
</organism>
<dbReference type="AlphaFoldDB" id="A0A5A7N7R5"/>
<reference evidence="7 8" key="1">
    <citation type="submission" date="2019-09" db="EMBL/GenBank/DDBJ databases">
        <title>NBRP : Genome information of microbial organism related human and environment.</title>
        <authorList>
            <person name="Hattori M."/>
            <person name="Oshima K."/>
            <person name="Inaba H."/>
            <person name="Suda W."/>
            <person name="Sakamoto M."/>
            <person name="Iino T."/>
            <person name="Kitahara M."/>
            <person name="Oshida Y."/>
            <person name="Iida T."/>
            <person name="Kudo T."/>
            <person name="Itoh T."/>
            <person name="Ohkuma M."/>
        </authorList>
    </citation>
    <scope>NUCLEOTIDE SEQUENCE [LARGE SCALE GENOMIC DNA]</scope>
    <source>
        <strain evidence="7 8">Q-1</strain>
    </source>
</reference>
<evidence type="ECO:0000256" key="4">
    <source>
        <dbReference type="ARBA" id="ARBA00023306"/>
    </source>
</evidence>
<dbReference type="InterPro" id="IPR050696">
    <property type="entry name" value="FtsA/MreB"/>
</dbReference>
<name>A0A5A7N7R5_9PROT</name>
<keyword evidence="4" id="KW-0131">Cell cycle</keyword>
<dbReference type="NCBIfam" id="TIGR01174">
    <property type="entry name" value="ftsA"/>
    <property type="match status" value="1"/>
</dbReference>
<evidence type="ECO:0000256" key="3">
    <source>
        <dbReference type="ARBA" id="ARBA00023136"/>
    </source>
</evidence>
<keyword evidence="8" id="KW-1185">Reference proteome</keyword>
<feature type="domain" description="SHS2" evidence="6">
    <location>
        <begin position="9"/>
        <end position="195"/>
    </location>
</feature>
<dbReference type="PANTHER" id="PTHR32432">
    <property type="entry name" value="CELL DIVISION PROTEIN FTSA-RELATED"/>
    <property type="match status" value="1"/>
</dbReference>
<accession>A0A5A7N7R5</accession>
<evidence type="ECO:0000313" key="8">
    <source>
        <dbReference type="Proteomes" id="UP000324996"/>
    </source>
</evidence>
<gene>
    <name evidence="7" type="ORF">JCM17846_16890</name>
</gene>
<keyword evidence="2" id="KW-0132">Cell division</keyword>
<dbReference type="RefSeq" id="WP_313980439.1">
    <property type="nucleotide sequence ID" value="NZ_BKCN01000007.1"/>
</dbReference>
<dbReference type="PANTHER" id="PTHR32432:SF4">
    <property type="entry name" value="CELL DIVISION PROTEIN FTSA"/>
    <property type="match status" value="1"/>
</dbReference>
<evidence type="ECO:0000313" key="7">
    <source>
        <dbReference type="EMBL" id="GER04007.1"/>
    </source>
</evidence>
<evidence type="ECO:0000259" key="6">
    <source>
        <dbReference type="SMART" id="SM00842"/>
    </source>
</evidence>